<accession>A0ABZ2M6K6</accession>
<dbReference type="RefSeq" id="WP_394827474.1">
    <property type="nucleotide sequence ID" value="NZ_CP089984.1"/>
</dbReference>
<feature type="transmembrane region" description="Helical" evidence="1">
    <location>
        <begin position="6"/>
        <end position="24"/>
    </location>
</feature>
<dbReference type="EMBL" id="CP089984">
    <property type="protein sequence ID" value="WXB17831.1"/>
    <property type="molecule type" value="Genomic_DNA"/>
</dbReference>
<organism evidence="2 3">
    <name type="scientific">Pendulispora albinea</name>
    <dbReference type="NCBI Taxonomy" id="2741071"/>
    <lineage>
        <taxon>Bacteria</taxon>
        <taxon>Pseudomonadati</taxon>
        <taxon>Myxococcota</taxon>
        <taxon>Myxococcia</taxon>
        <taxon>Myxococcales</taxon>
        <taxon>Sorangiineae</taxon>
        <taxon>Pendulisporaceae</taxon>
        <taxon>Pendulispora</taxon>
    </lineage>
</organism>
<name>A0ABZ2M6K6_9BACT</name>
<evidence type="ECO:0000313" key="2">
    <source>
        <dbReference type="EMBL" id="WXB17831.1"/>
    </source>
</evidence>
<protein>
    <recommendedName>
        <fullName evidence="4">DUF4337 domain-containing protein</fullName>
    </recommendedName>
</protein>
<feature type="transmembrane region" description="Helical" evidence="1">
    <location>
        <begin position="157"/>
        <end position="179"/>
    </location>
</feature>
<keyword evidence="1" id="KW-1133">Transmembrane helix</keyword>
<evidence type="ECO:0000256" key="1">
    <source>
        <dbReference type="SAM" id="Phobius"/>
    </source>
</evidence>
<feature type="transmembrane region" description="Helical" evidence="1">
    <location>
        <begin position="185"/>
        <end position="206"/>
    </location>
</feature>
<gene>
    <name evidence="2" type="ORF">LZC94_11265</name>
</gene>
<keyword evidence="1" id="KW-0472">Membrane</keyword>
<proteinExistence type="predicted"/>
<evidence type="ECO:0000313" key="3">
    <source>
        <dbReference type="Proteomes" id="UP001370348"/>
    </source>
</evidence>
<evidence type="ECO:0008006" key="4">
    <source>
        <dbReference type="Google" id="ProtNLM"/>
    </source>
</evidence>
<keyword evidence="3" id="KW-1185">Reference proteome</keyword>
<keyword evidence="1" id="KW-0812">Transmembrane</keyword>
<dbReference type="Proteomes" id="UP001370348">
    <property type="component" value="Chromosome"/>
</dbReference>
<reference evidence="2 3" key="1">
    <citation type="submission" date="2021-12" db="EMBL/GenBank/DDBJ databases">
        <title>Discovery of the Pendulisporaceae a myxobacterial family with distinct sporulation behavior and unique specialized metabolism.</title>
        <authorList>
            <person name="Garcia R."/>
            <person name="Popoff A."/>
            <person name="Bader C.D."/>
            <person name="Loehr J."/>
            <person name="Walesch S."/>
            <person name="Walt C."/>
            <person name="Boldt J."/>
            <person name="Bunk B."/>
            <person name="Haeckl F.J.F.P.J."/>
            <person name="Gunesch A.P."/>
            <person name="Birkelbach J."/>
            <person name="Nuebel U."/>
            <person name="Pietschmann T."/>
            <person name="Bach T."/>
            <person name="Mueller R."/>
        </authorList>
    </citation>
    <scope>NUCLEOTIDE SEQUENCE [LARGE SCALE GENOMIC DNA]</scope>
    <source>
        <strain evidence="2 3">MSr11954</strain>
    </source>
</reference>
<sequence length="207" mass="21712">MKSVPRIALRLLLAMAIVFAVAIARQFGIGARSMVASDAALARGDIPAAIDEARAAAEARAPGSPYPARGYERLVAMAQKAEQEGHWSEAARAWRAVRAAALSTRVGAEDGRERLRQANVQLARIGANHRAADTDQTAASLEAQLQEDLARDERPGLFAYAALGAGGLLFYLGIGSLLMQGPQRWPPALTFGLVAAGALLAALGCIS</sequence>